<gene>
    <name evidence="1" type="ORF">OINT_1001304</name>
</gene>
<dbReference type="AlphaFoldDB" id="C4WK73"/>
<reference evidence="1 2" key="1">
    <citation type="submission" date="2009-05" db="EMBL/GenBank/DDBJ databases">
        <authorList>
            <person name="Setubal J.C."/>
            <person name="Boyle S."/>
            <person name="Crasta O.R."/>
            <person name="Gillespie J.J."/>
            <person name="Kenyon R.W."/>
            <person name="Lu J."/>
            <person name="Mane S."/>
            <person name="Nagrani S."/>
            <person name="Shallom J.M."/>
            <person name="Shallom S."/>
            <person name="Shukla M."/>
            <person name="Snyder E.E."/>
            <person name="Sobral B.W."/>
            <person name="Wattam A.R."/>
            <person name="Will R."/>
            <person name="Williams K."/>
            <person name="Yoo H."/>
            <person name="Munk C."/>
            <person name="Tapia R."/>
            <person name="Green L."/>
            <person name="Rogers Y."/>
            <person name="Detter J.C."/>
            <person name="Bruce D."/>
            <person name="Brettin T.S."/>
            <person name="Tsolis R."/>
        </authorList>
    </citation>
    <scope>NUCLEOTIDE SEQUENCE [LARGE SCALE GENOMIC DNA]</scope>
    <source>
        <strain evidence="1 2">LMG 3301</strain>
    </source>
</reference>
<comment type="caution">
    <text evidence="1">The sequence shown here is derived from an EMBL/GenBank/DDBJ whole genome shotgun (WGS) entry which is preliminary data.</text>
</comment>
<dbReference type="HOGENOM" id="CLU_2033653_0_0_5"/>
<name>C4WK73_9HYPH</name>
<proteinExistence type="predicted"/>
<evidence type="ECO:0000313" key="1">
    <source>
        <dbReference type="EMBL" id="EEQ95904.1"/>
    </source>
</evidence>
<organism evidence="1 2">
    <name type="scientific">Brucella intermedia LMG 3301</name>
    <dbReference type="NCBI Taxonomy" id="641118"/>
    <lineage>
        <taxon>Bacteria</taxon>
        <taxon>Pseudomonadati</taxon>
        <taxon>Pseudomonadota</taxon>
        <taxon>Alphaproteobacteria</taxon>
        <taxon>Hyphomicrobiales</taxon>
        <taxon>Brucellaceae</taxon>
        <taxon>Brucella/Ochrobactrum group</taxon>
        <taxon>Brucella</taxon>
    </lineage>
</organism>
<accession>C4WK73</accession>
<evidence type="ECO:0000313" key="2">
    <source>
        <dbReference type="Proteomes" id="UP000004386"/>
    </source>
</evidence>
<sequence length="138" mass="15598">MPLMRYELAETSYERRFMRRSIKFTLIGLVVITVIGASPFAVEAIVVKIGEGSIRQLARDGNFCKTDQCDEGMNYALGFLETNYGLSPHDVKWCMGVDVISHYELPFGNALKTSITDRMYQRCGDPKQDEPPGDYSDE</sequence>
<dbReference type="Proteomes" id="UP000004386">
    <property type="component" value="Unassembled WGS sequence"/>
</dbReference>
<evidence type="ECO:0008006" key="3">
    <source>
        <dbReference type="Google" id="ProtNLM"/>
    </source>
</evidence>
<protein>
    <recommendedName>
        <fullName evidence="3">Rap1a immunity protein domain-containing protein</fullName>
    </recommendedName>
</protein>
<dbReference type="EMBL" id="ACQA01000001">
    <property type="protein sequence ID" value="EEQ95904.1"/>
    <property type="molecule type" value="Genomic_DNA"/>
</dbReference>